<gene>
    <name evidence="7" type="ORF">PSTG_05158</name>
</gene>
<dbReference type="PANTHER" id="PTHR22779">
    <property type="entry name" value="SD17342P"/>
    <property type="match status" value="1"/>
</dbReference>
<evidence type="ECO:0000256" key="3">
    <source>
        <dbReference type="ARBA" id="ARBA00022692"/>
    </source>
</evidence>
<keyword evidence="3 6" id="KW-0812">Transmembrane</keyword>
<dbReference type="PANTHER" id="PTHR22779:SF6">
    <property type="entry name" value="SD17342P"/>
    <property type="match status" value="1"/>
</dbReference>
<name>A0A0L0VR30_9BASI</name>
<dbReference type="OrthoDB" id="2131401at2759"/>
<feature type="transmembrane region" description="Helical" evidence="6">
    <location>
        <begin position="171"/>
        <end position="204"/>
    </location>
</feature>
<accession>A0A0L0VR30</accession>
<comment type="subcellular location">
    <subcellularLocation>
        <location evidence="1">Membrane</location>
        <topology evidence="1">Multi-pass membrane protein</topology>
    </subcellularLocation>
</comment>
<dbReference type="STRING" id="1165861.A0A0L0VR30"/>
<evidence type="ECO:0000313" key="7">
    <source>
        <dbReference type="EMBL" id="KNF01731.1"/>
    </source>
</evidence>
<evidence type="ECO:0000256" key="6">
    <source>
        <dbReference type="SAM" id="Phobius"/>
    </source>
</evidence>
<evidence type="ECO:0000313" key="8">
    <source>
        <dbReference type="Proteomes" id="UP000054564"/>
    </source>
</evidence>
<comment type="similarity">
    <text evidence="2">Belongs to the TMEM170 family.</text>
</comment>
<keyword evidence="8" id="KW-1185">Reference proteome</keyword>
<proteinExistence type="inferred from homology"/>
<protein>
    <submittedName>
        <fullName evidence="7">Uncharacterized protein</fullName>
    </submittedName>
</protein>
<feature type="transmembrane region" description="Helical" evidence="6">
    <location>
        <begin position="55"/>
        <end position="78"/>
    </location>
</feature>
<dbReference type="GO" id="GO:0016020">
    <property type="term" value="C:membrane"/>
    <property type="evidence" value="ECO:0007669"/>
    <property type="project" value="UniProtKB-SubCell"/>
</dbReference>
<evidence type="ECO:0000256" key="2">
    <source>
        <dbReference type="ARBA" id="ARBA00006325"/>
    </source>
</evidence>
<dbReference type="Pfam" id="PF10190">
    <property type="entry name" value="Tmemb_170"/>
    <property type="match status" value="1"/>
</dbReference>
<feature type="transmembrane region" description="Helical" evidence="6">
    <location>
        <begin position="216"/>
        <end position="235"/>
    </location>
</feature>
<keyword evidence="4 6" id="KW-1133">Transmembrane helix</keyword>
<comment type="caution">
    <text evidence="7">The sequence shown here is derived from an EMBL/GenBank/DDBJ whole genome shotgun (WGS) entry which is preliminary data.</text>
</comment>
<keyword evidence="5 6" id="KW-0472">Membrane</keyword>
<dbReference type="Proteomes" id="UP000054564">
    <property type="component" value="Unassembled WGS sequence"/>
</dbReference>
<dbReference type="AlphaFoldDB" id="A0A0L0VR30"/>
<dbReference type="InterPro" id="IPR019334">
    <property type="entry name" value="TMEM170A/B/YPR153W-like"/>
</dbReference>
<dbReference type="EMBL" id="AJIL01000028">
    <property type="protein sequence ID" value="KNF01731.1"/>
    <property type="molecule type" value="Genomic_DNA"/>
</dbReference>
<organism evidence="7 8">
    <name type="scientific">Puccinia striiformis f. sp. tritici PST-78</name>
    <dbReference type="NCBI Taxonomy" id="1165861"/>
    <lineage>
        <taxon>Eukaryota</taxon>
        <taxon>Fungi</taxon>
        <taxon>Dikarya</taxon>
        <taxon>Basidiomycota</taxon>
        <taxon>Pucciniomycotina</taxon>
        <taxon>Pucciniomycetes</taxon>
        <taxon>Pucciniales</taxon>
        <taxon>Pucciniaceae</taxon>
        <taxon>Puccinia</taxon>
    </lineage>
</organism>
<evidence type="ECO:0000256" key="1">
    <source>
        <dbReference type="ARBA" id="ARBA00004141"/>
    </source>
</evidence>
<evidence type="ECO:0000256" key="5">
    <source>
        <dbReference type="ARBA" id="ARBA00023136"/>
    </source>
</evidence>
<reference evidence="8" key="1">
    <citation type="submission" date="2014-03" db="EMBL/GenBank/DDBJ databases">
        <title>The Genome Sequence of Puccinia striiformis f. sp. tritici PST-78.</title>
        <authorList>
            <consortium name="The Broad Institute Genome Sequencing Platform"/>
            <person name="Cuomo C."/>
            <person name="Hulbert S."/>
            <person name="Chen X."/>
            <person name="Walker B."/>
            <person name="Young S.K."/>
            <person name="Zeng Q."/>
            <person name="Gargeya S."/>
            <person name="Fitzgerald M."/>
            <person name="Haas B."/>
            <person name="Abouelleil A."/>
            <person name="Alvarado L."/>
            <person name="Arachchi H.M."/>
            <person name="Berlin A.M."/>
            <person name="Chapman S.B."/>
            <person name="Goldberg J."/>
            <person name="Griggs A."/>
            <person name="Gujja S."/>
            <person name="Hansen M."/>
            <person name="Howarth C."/>
            <person name="Imamovic A."/>
            <person name="Larimer J."/>
            <person name="McCowan C."/>
            <person name="Montmayeur A."/>
            <person name="Murphy C."/>
            <person name="Neiman D."/>
            <person name="Pearson M."/>
            <person name="Priest M."/>
            <person name="Roberts A."/>
            <person name="Saif S."/>
            <person name="Shea T."/>
            <person name="Sisk P."/>
            <person name="Sykes S."/>
            <person name="Wortman J."/>
            <person name="Nusbaum C."/>
            <person name="Birren B."/>
        </authorList>
    </citation>
    <scope>NUCLEOTIDE SEQUENCE [LARGE SCALE GENOMIC DNA]</scope>
    <source>
        <strain evidence="8">race PST-78</strain>
    </source>
</reference>
<sequence length="239" mass="27123">MSTISHLFKRATFSLPSTYASPPPGYLTPQWPGLYGPNSDPVYLYVPSTIWKFTLYWTLLLEGIVFMGCGLYASYTFWRSGRKSRDNSSYDRQSEKKREVSGTIGIMVRGESRAKETMLNNNKRKKTSVGTIIHQEEEWIPLNRHRRASSIITTIHHPSKQNLYKSIRRPFASIFLIPTFFFVIFSFSAIISGSLVGWAIAALYNAAFLRMSTWVPALWSAGLTLIVIISSYSNISTVL</sequence>
<evidence type="ECO:0000256" key="4">
    <source>
        <dbReference type="ARBA" id="ARBA00022989"/>
    </source>
</evidence>